<evidence type="ECO:0000256" key="9">
    <source>
        <dbReference type="ARBA" id="ARBA00022737"/>
    </source>
</evidence>
<dbReference type="InterPro" id="IPR008250">
    <property type="entry name" value="ATPase_P-typ_transduc_dom_A_sf"/>
</dbReference>
<feature type="transmembrane region" description="Helical" evidence="21">
    <location>
        <begin position="163"/>
        <end position="184"/>
    </location>
</feature>
<keyword evidence="9" id="KW-0677">Repeat</keyword>
<dbReference type="NCBIfam" id="TIGR01525">
    <property type="entry name" value="ATPase-IB_hvy"/>
    <property type="match status" value="1"/>
</dbReference>
<dbReference type="FunFam" id="3.30.70.100:FF:000005">
    <property type="entry name" value="Copper-exporting P-type ATPase A"/>
    <property type="match status" value="2"/>
</dbReference>
<sequence>MGTRTVDLHIEGMNCASCVARIEKGLARLEGVDEVSANLATERATVSFDPDVVGIDRLIEEVSNLGYRAVTERLTLPIEGMTCAACVARVERALSEVDGVVGANVNFATEQATVDFQPSLVTLDRLSEAVDAAGYRVGRLEGEEEPADAERLARGREVRVLKLKLAIGVSVSAVLFVGMLRMWIPVIPSIFSNPYLQFVIATPVQFWVGWQFYRGFWKALLHRTADMNTLIAVGTSAAYLYSLVATFVPQWLAQAGQGREVYYDTAVMIVTLIILGRFLEARAKGQASEAIRQLIGLQPKMARVRRDGVEVDIRVEDVQVGDLVIVRPGERIPVDGRVREGYSSVDESMLTGESIPVEKGIGDQVIGATINKTGSFVFEAINVGRETALAQIIRLVQEAQGSKAPIQRLADRVASIFVPAVIAIAAVTFLIWLFFGPEPSLTFALVNFVAVLIVACPCALGLATPTAIMVGTGRGAQLGILIRGGESLEVAHRLRSVIFDKTGTLTEGKPRVTDVIALGNVGESEIIRLAASAERGSEHPLGEALVEKAAERGIELSRAEQFDTLPGLGVRATVSGRSLTIGNMKMAEGDGLETSGATEHLERLSGEGKTPVIIAEDGVILGVVAVADTLKDHAAEAVGSLHRLGLEVLMITGDNKRTADAIAGDVGIDRVLAEVLPHEKA</sequence>
<comment type="catalytic activity">
    <reaction evidence="20">
        <text>Cu(+)(in) + ATP + H2O = Cu(+)(out) + ADP + phosphate + H(+)</text>
        <dbReference type="Rhea" id="RHEA:25792"/>
        <dbReference type="ChEBI" id="CHEBI:15377"/>
        <dbReference type="ChEBI" id="CHEBI:15378"/>
        <dbReference type="ChEBI" id="CHEBI:30616"/>
        <dbReference type="ChEBI" id="CHEBI:43474"/>
        <dbReference type="ChEBI" id="CHEBI:49552"/>
        <dbReference type="ChEBI" id="CHEBI:456216"/>
        <dbReference type="EC" id="7.2.2.8"/>
    </reaction>
</comment>
<dbReference type="NCBIfam" id="TIGR01511">
    <property type="entry name" value="ATPase-IB1_Cu"/>
    <property type="match status" value="1"/>
</dbReference>
<feature type="transmembrane region" description="Helical" evidence="21">
    <location>
        <begin position="441"/>
        <end position="464"/>
    </location>
</feature>
<dbReference type="GO" id="GO:0005507">
    <property type="term" value="F:copper ion binding"/>
    <property type="evidence" value="ECO:0007669"/>
    <property type="project" value="InterPro"/>
</dbReference>
<keyword evidence="10 21" id="KW-0547">Nucleotide-binding</keyword>
<accession>A0A0S8JIP5</accession>
<dbReference type="EC" id="7.2.2.8" evidence="3"/>
<dbReference type="PATRIC" id="fig|1703773.3.peg.1973"/>
<dbReference type="NCBIfam" id="TIGR00003">
    <property type="entry name" value="copper ion binding protein"/>
    <property type="match status" value="2"/>
</dbReference>
<dbReference type="AlphaFoldDB" id="A0A0S8JIP5"/>
<dbReference type="PROSITE" id="PS00154">
    <property type="entry name" value="ATPASE_E1_E2"/>
    <property type="match status" value="1"/>
</dbReference>
<protein>
    <recommendedName>
        <fullName evidence="3">P-type Cu(+) transporter</fullName>
        <ecNumber evidence="3">7.2.2.8</ecNumber>
    </recommendedName>
    <alternativeName>
        <fullName evidence="19">Cu(+)-exporting ATPase</fullName>
    </alternativeName>
</protein>
<evidence type="ECO:0000256" key="2">
    <source>
        <dbReference type="ARBA" id="ARBA00006024"/>
    </source>
</evidence>
<keyword evidence="17" id="KW-0406">Ion transport</keyword>
<evidence type="ECO:0000313" key="23">
    <source>
        <dbReference type="EMBL" id="KPL09615.1"/>
    </source>
</evidence>
<comment type="subcellular location">
    <subcellularLocation>
        <location evidence="1">Cell membrane</location>
        <topology evidence="1">Multi-pass membrane protein</topology>
    </subcellularLocation>
</comment>
<feature type="domain" description="HMA" evidence="22">
    <location>
        <begin position="4"/>
        <end position="70"/>
    </location>
</feature>
<dbReference type="SUPFAM" id="SSF55008">
    <property type="entry name" value="HMA, heavy metal-associated domain"/>
    <property type="match status" value="2"/>
</dbReference>
<keyword evidence="7 21" id="KW-0812">Transmembrane</keyword>
<dbReference type="PROSITE" id="PS50846">
    <property type="entry name" value="HMA_2"/>
    <property type="match status" value="2"/>
</dbReference>
<dbReference type="InterPro" id="IPR023214">
    <property type="entry name" value="HAD_sf"/>
</dbReference>
<evidence type="ECO:0000256" key="4">
    <source>
        <dbReference type="ARBA" id="ARBA00022448"/>
    </source>
</evidence>
<dbReference type="InterPro" id="IPR036163">
    <property type="entry name" value="HMA_dom_sf"/>
</dbReference>
<dbReference type="InterPro" id="IPR017969">
    <property type="entry name" value="Heavy-metal-associated_CS"/>
</dbReference>
<evidence type="ECO:0000256" key="7">
    <source>
        <dbReference type="ARBA" id="ARBA00022692"/>
    </source>
</evidence>
<evidence type="ECO:0000256" key="13">
    <source>
        <dbReference type="ARBA" id="ARBA00022842"/>
    </source>
</evidence>
<dbReference type="InterPro" id="IPR023298">
    <property type="entry name" value="ATPase_P-typ_TM_dom_sf"/>
</dbReference>
<feature type="transmembrane region" description="Helical" evidence="21">
    <location>
        <begin position="413"/>
        <end position="435"/>
    </location>
</feature>
<dbReference type="FunFam" id="2.70.150.10:FF:000020">
    <property type="entry name" value="Copper-exporting P-type ATPase A"/>
    <property type="match status" value="1"/>
</dbReference>
<evidence type="ECO:0000256" key="10">
    <source>
        <dbReference type="ARBA" id="ARBA00022741"/>
    </source>
</evidence>
<keyword evidence="14" id="KW-1278">Translocase</keyword>
<keyword evidence="15 21" id="KW-1133">Transmembrane helix</keyword>
<proteinExistence type="inferred from homology"/>
<dbReference type="NCBIfam" id="TIGR01494">
    <property type="entry name" value="ATPase_P-type"/>
    <property type="match status" value="1"/>
</dbReference>
<organism evidence="23 24">
    <name type="scientific">candidate division TA06 bacterium SM1_40</name>
    <dbReference type="NCBI Taxonomy" id="1703773"/>
    <lineage>
        <taxon>Bacteria</taxon>
        <taxon>Bacteria division TA06</taxon>
    </lineage>
</organism>
<evidence type="ECO:0000256" key="8">
    <source>
        <dbReference type="ARBA" id="ARBA00022723"/>
    </source>
</evidence>
<evidence type="ECO:0000256" key="3">
    <source>
        <dbReference type="ARBA" id="ARBA00012517"/>
    </source>
</evidence>
<feature type="transmembrane region" description="Helical" evidence="21">
    <location>
        <begin position="196"/>
        <end position="217"/>
    </location>
</feature>
<evidence type="ECO:0000256" key="15">
    <source>
        <dbReference type="ARBA" id="ARBA00022989"/>
    </source>
</evidence>
<dbReference type="PROSITE" id="PS01047">
    <property type="entry name" value="HMA_1"/>
    <property type="match status" value="2"/>
</dbReference>
<keyword evidence="6" id="KW-0597">Phosphoprotein</keyword>
<dbReference type="GO" id="GO:0005524">
    <property type="term" value="F:ATP binding"/>
    <property type="evidence" value="ECO:0007669"/>
    <property type="project" value="UniProtKB-UniRule"/>
</dbReference>
<dbReference type="Gene3D" id="3.30.70.100">
    <property type="match status" value="2"/>
</dbReference>
<dbReference type="InterPro" id="IPR023299">
    <property type="entry name" value="ATPase_P-typ_cyto_dom_N"/>
</dbReference>
<dbReference type="PANTHER" id="PTHR43520:SF8">
    <property type="entry name" value="P-TYPE CU(+) TRANSPORTER"/>
    <property type="match status" value="1"/>
</dbReference>
<feature type="domain" description="HMA" evidence="22">
    <location>
        <begin position="72"/>
        <end position="138"/>
    </location>
</feature>
<dbReference type="InterPro" id="IPR036412">
    <property type="entry name" value="HAD-like_sf"/>
</dbReference>
<dbReference type="Gene3D" id="3.40.50.1000">
    <property type="entry name" value="HAD superfamily/HAD-like"/>
    <property type="match status" value="1"/>
</dbReference>
<evidence type="ECO:0000256" key="6">
    <source>
        <dbReference type="ARBA" id="ARBA00022553"/>
    </source>
</evidence>
<keyword evidence="4" id="KW-0813">Transport</keyword>
<keyword evidence="18 21" id="KW-0472">Membrane</keyword>
<dbReference type="Pfam" id="PF00403">
    <property type="entry name" value="HMA"/>
    <property type="match status" value="2"/>
</dbReference>
<feature type="non-terminal residue" evidence="23">
    <location>
        <position position="681"/>
    </location>
</feature>
<dbReference type="GO" id="GO:0043682">
    <property type="term" value="F:P-type divalent copper transporter activity"/>
    <property type="evidence" value="ECO:0007669"/>
    <property type="project" value="TreeGrafter"/>
</dbReference>
<dbReference type="PRINTS" id="PR00942">
    <property type="entry name" value="CUATPASEI"/>
</dbReference>
<dbReference type="CDD" id="cd00371">
    <property type="entry name" value="HMA"/>
    <property type="match status" value="2"/>
</dbReference>
<dbReference type="CDD" id="cd02094">
    <property type="entry name" value="P-type_ATPase_Cu-like"/>
    <property type="match status" value="1"/>
</dbReference>
<gene>
    <name evidence="23" type="ORF">AMJ71_05940</name>
</gene>
<dbReference type="SUPFAM" id="SSF81653">
    <property type="entry name" value="Calcium ATPase, transduction domain A"/>
    <property type="match status" value="1"/>
</dbReference>
<dbReference type="SUPFAM" id="SSF56784">
    <property type="entry name" value="HAD-like"/>
    <property type="match status" value="1"/>
</dbReference>
<dbReference type="SUPFAM" id="SSF81660">
    <property type="entry name" value="Metal cation-transporting ATPase, ATP-binding domain N"/>
    <property type="match status" value="1"/>
</dbReference>
<dbReference type="EMBL" id="LJVA01000063">
    <property type="protein sequence ID" value="KPL09615.1"/>
    <property type="molecule type" value="Genomic_DNA"/>
</dbReference>
<evidence type="ECO:0000259" key="22">
    <source>
        <dbReference type="PROSITE" id="PS50846"/>
    </source>
</evidence>
<keyword evidence="12 21" id="KW-0067">ATP-binding</keyword>
<comment type="similarity">
    <text evidence="2 21">Belongs to the cation transport ATPase (P-type) (TC 3.A.3) family. Type IB subfamily.</text>
</comment>
<dbReference type="PRINTS" id="PR00119">
    <property type="entry name" value="CATATPASE"/>
</dbReference>
<dbReference type="Pfam" id="PF00122">
    <property type="entry name" value="E1-E2_ATPase"/>
    <property type="match status" value="1"/>
</dbReference>
<dbReference type="Pfam" id="PF00702">
    <property type="entry name" value="Hydrolase"/>
    <property type="match status" value="1"/>
</dbReference>
<evidence type="ECO:0000256" key="1">
    <source>
        <dbReference type="ARBA" id="ARBA00004651"/>
    </source>
</evidence>
<comment type="caution">
    <text evidence="23">The sequence shown here is derived from an EMBL/GenBank/DDBJ whole genome shotgun (WGS) entry which is preliminary data.</text>
</comment>
<dbReference type="InterPro" id="IPR018303">
    <property type="entry name" value="ATPase_P-typ_P_site"/>
</dbReference>
<keyword evidence="11" id="KW-0187">Copper transport</keyword>
<keyword evidence="5 21" id="KW-1003">Cell membrane</keyword>
<evidence type="ECO:0000256" key="11">
    <source>
        <dbReference type="ARBA" id="ARBA00022796"/>
    </source>
</evidence>
<dbReference type="FunFam" id="3.40.50.1000:FF:000144">
    <property type="entry name" value="copper-transporting ATPase 1 isoform X2"/>
    <property type="match status" value="1"/>
</dbReference>
<dbReference type="InterPro" id="IPR006122">
    <property type="entry name" value="HMA_Cu_ion-bd"/>
</dbReference>
<dbReference type="InterPro" id="IPR027256">
    <property type="entry name" value="P-typ_ATPase_IB"/>
</dbReference>
<dbReference type="InterPro" id="IPR001757">
    <property type="entry name" value="P_typ_ATPase"/>
</dbReference>
<dbReference type="GO" id="GO:0005886">
    <property type="term" value="C:plasma membrane"/>
    <property type="evidence" value="ECO:0007669"/>
    <property type="project" value="UniProtKB-SubCell"/>
</dbReference>
<evidence type="ECO:0000256" key="5">
    <source>
        <dbReference type="ARBA" id="ARBA00022475"/>
    </source>
</evidence>
<evidence type="ECO:0000256" key="17">
    <source>
        <dbReference type="ARBA" id="ARBA00023065"/>
    </source>
</evidence>
<dbReference type="Gene3D" id="2.70.150.10">
    <property type="entry name" value="Calcium-transporting ATPase, cytoplasmic transduction domain A"/>
    <property type="match status" value="1"/>
</dbReference>
<name>A0A0S8JIP5_UNCT6</name>
<dbReference type="GO" id="GO:0016887">
    <property type="term" value="F:ATP hydrolysis activity"/>
    <property type="evidence" value="ECO:0007669"/>
    <property type="project" value="InterPro"/>
</dbReference>
<evidence type="ECO:0000256" key="12">
    <source>
        <dbReference type="ARBA" id="ARBA00022840"/>
    </source>
</evidence>
<evidence type="ECO:0000256" key="16">
    <source>
        <dbReference type="ARBA" id="ARBA00023008"/>
    </source>
</evidence>
<dbReference type="InterPro" id="IPR059000">
    <property type="entry name" value="ATPase_P-type_domA"/>
</dbReference>
<dbReference type="GO" id="GO:0055070">
    <property type="term" value="P:copper ion homeostasis"/>
    <property type="evidence" value="ECO:0007669"/>
    <property type="project" value="TreeGrafter"/>
</dbReference>
<feature type="transmembrane region" description="Helical" evidence="21">
    <location>
        <begin position="229"/>
        <end position="249"/>
    </location>
</feature>
<keyword evidence="8 21" id="KW-0479">Metal-binding</keyword>
<evidence type="ECO:0000313" key="24">
    <source>
        <dbReference type="Proteomes" id="UP000051035"/>
    </source>
</evidence>
<evidence type="ECO:0000256" key="18">
    <source>
        <dbReference type="ARBA" id="ARBA00023136"/>
    </source>
</evidence>
<dbReference type="SUPFAM" id="SSF81665">
    <property type="entry name" value="Calcium ATPase, transmembrane domain M"/>
    <property type="match status" value="1"/>
</dbReference>
<feature type="transmembrane region" description="Helical" evidence="21">
    <location>
        <begin position="261"/>
        <end position="279"/>
    </location>
</feature>
<dbReference type="Gene3D" id="3.40.1110.10">
    <property type="entry name" value="Calcium-transporting ATPase, cytoplasmic domain N"/>
    <property type="match status" value="1"/>
</dbReference>
<evidence type="ECO:0000256" key="19">
    <source>
        <dbReference type="ARBA" id="ARBA00033239"/>
    </source>
</evidence>
<evidence type="ECO:0000256" key="20">
    <source>
        <dbReference type="ARBA" id="ARBA00049289"/>
    </source>
</evidence>
<dbReference type="Proteomes" id="UP000051035">
    <property type="component" value="Unassembled WGS sequence"/>
</dbReference>
<dbReference type="InterPro" id="IPR006121">
    <property type="entry name" value="HMA_dom"/>
</dbReference>
<dbReference type="GO" id="GO:0140581">
    <property type="term" value="F:P-type monovalent copper transporter activity"/>
    <property type="evidence" value="ECO:0007669"/>
    <property type="project" value="UniProtKB-EC"/>
</dbReference>
<keyword evidence="16" id="KW-0186">Copper</keyword>
<dbReference type="PANTHER" id="PTHR43520">
    <property type="entry name" value="ATP7, ISOFORM B"/>
    <property type="match status" value="1"/>
</dbReference>
<keyword evidence="13" id="KW-0460">Magnesium</keyword>
<evidence type="ECO:0000256" key="14">
    <source>
        <dbReference type="ARBA" id="ARBA00022967"/>
    </source>
</evidence>
<reference evidence="23 24" key="1">
    <citation type="journal article" date="2015" name="Microbiome">
        <title>Genomic resolution of linkages in carbon, nitrogen, and sulfur cycling among widespread estuary sediment bacteria.</title>
        <authorList>
            <person name="Baker B.J."/>
            <person name="Lazar C.S."/>
            <person name="Teske A.P."/>
            <person name="Dick G.J."/>
        </authorList>
    </citation>
    <scope>NUCLEOTIDE SEQUENCE [LARGE SCALE GENOMIC DNA]</scope>
    <source>
        <strain evidence="23">SM1_40</strain>
    </source>
</reference>
<evidence type="ECO:0000256" key="21">
    <source>
        <dbReference type="RuleBase" id="RU362081"/>
    </source>
</evidence>